<dbReference type="InterPro" id="IPR012337">
    <property type="entry name" value="RNaseH-like_sf"/>
</dbReference>
<dbReference type="InterPro" id="IPR013103">
    <property type="entry name" value="RVT_2"/>
</dbReference>
<dbReference type="Pfam" id="PF25597">
    <property type="entry name" value="SH3_retrovirus"/>
    <property type="match status" value="1"/>
</dbReference>
<dbReference type="InterPro" id="IPR039537">
    <property type="entry name" value="Retrotran_Ty1/copia-like"/>
</dbReference>
<dbReference type="GO" id="GO:0005840">
    <property type="term" value="C:ribosome"/>
    <property type="evidence" value="ECO:0007669"/>
    <property type="project" value="UniProtKB-KW"/>
</dbReference>
<protein>
    <recommendedName>
        <fullName evidence="9">Integrase catalytic domain-containing protein</fullName>
    </recommendedName>
</protein>
<keyword evidence="7" id="KW-0687">Ribonucleoprotein</keyword>
<evidence type="ECO:0000313" key="10">
    <source>
        <dbReference type="EMBL" id="VFU29056.1"/>
    </source>
</evidence>
<keyword evidence="4" id="KW-0064">Aspartyl protease</keyword>
<keyword evidence="2" id="KW-0645">Protease</keyword>
<dbReference type="GO" id="GO:0015074">
    <property type="term" value="P:DNA integration"/>
    <property type="evidence" value="ECO:0007669"/>
    <property type="project" value="InterPro"/>
</dbReference>
<evidence type="ECO:0000256" key="2">
    <source>
        <dbReference type="ARBA" id="ARBA00022670"/>
    </source>
</evidence>
<evidence type="ECO:0000256" key="3">
    <source>
        <dbReference type="ARBA" id="ARBA00022723"/>
    </source>
</evidence>
<dbReference type="GO" id="GO:0046872">
    <property type="term" value="F:metal ion binding"/>
    <property type="evidence" value="ECO:0007669"/>
    <property type="project" value="UniProtKB-KW"/>
</dbReference>
<proteinExistence type="inferred from homology"/>
<comment type="similarity">
    <text evidence="1">Belongs to the eukaryotic ribosomal protein eS17 family.</text>
</comment>
<evidence type="ECO:0000256" key="5">
    <source>
        <dbReference type="ARBA" id="ARBA00022801"/>
    </source>
</evidence>
<dbReference type="SUPFAM" id="SSF116820">
    <property type="entry name" value="Rps17e-like"/>
    <property type="match status" value="1"/>
</dbReference>
<dbReference type="Gene3D" id="3.30.420.10">
    <property type="entry name" value="Ribonuclease H-like superfamily/Ribonuclease H"/>
    <property type="match status" value="1"/>
</dbReference>
<keyword evidence="3" id="KW-0479">Metal-binding</keyword>
<evidence type="ECO:0000256" key="7">
    <source>
        <dbReference type="ARBA" id="ARBA00023274"/>
    </source>
</evidence>
<dbReference type="InterPro" id="IPR057670">
    <property type="entry name" value="SH3_retrovirus"/>
</dbReference>
<dbReference type="GO" id="GO:0006508">
    <property type="term" value="P:proteolysis"/>
    <property type="evidence" value="ECO:0007669"/>
    <property type="project" value="UniProtKB-KW"/>
</dbReference>
<dbReference type="InterPro" id="IPR054722">
    <property type="entry name" value="PolX-like_BBD"/>
</dbReference>
<evidence type="ECO:0000256" key="1">
    <source>
        <dbReference type="ARBA" id="ARBA00010444"/>
    </source>
</evidence>
<dbReference type="InterPro" id="IPR036401">
    <property type="entry name" value="Ribosomal_eS17_sf"/>
</dbReference>
<feature type="compositionally biased region" description="Polar residues" evidence="8">
    <location>
        <begin position="294"/>
        <end position="303"/>
    </location>
</feature>
<dbReference type="GO" id="GO:0003676">
    <property type="term" value="F:nucleic acid binding"/>
    <property type="evidence" value="ECO:0007669"/>
    <property type="project" value="InterPro"/>
</dbReference>
<feature type="region of interest" description="Disordered" evidence="8">
    <location>
        <begin position="264"/>
        <end position="303"/>
    </location>
</feature>
<dbReference type="Gene3D" id="1.10.60.20">
    <property type="entry name" value="Ribosomal protein S17e-like"/>
    <property type="match status" value="1"/>
</dbReference>
<dbReference type="InterPro" id="IPR001584">
    <property type="entry name" value="Integrase_cat-core"/>
</dbReference>
<keyword evidence="5" id="KW-0378">Hydrolase</keyword>
<dbReference type="Pfam" id="PF13976">
    <property type="entry name" value="gag_pre-integrs"/>
    <property type="match status" value="1"/>
</dbReference>
<dbReference type="EMBL" id="CAADRP010000491">
    <property type="protein sequence ID" value="VFU29056.1"/>
    <property type="molecule type" value="Genomic_DNA"/>
</dbReference>
<dbReference type="SUPFAM" id="SSF56672">
    <property type="entry name" value="DNA/RNA polymerases"/>
    <property type="match status" value="1"/>
</dbReference>
<organism evidence="10">
    <name type="scientific">Salix viminalis</name>
    <name type="common">Common osier</name>
    <name type="synonym">Basket willow</name>
    <dbReference type="NCBI Taxonomy" id="40686"/>
    <lineage>
        <taxon>Eukaryota</taxon>
        <taxon>Viridiplantae</taxon>
        <taxon>Streptophyta</taxon>
        <taxon>Embryophyta</taxon>
        <taxon>Tracheophyta</taxon>
        <taxon>Spermatophyta</taxon>
        <taxon>Magnoliopsida</taxon>
        <taxon>eudicotyledons</taxon>
        <taxon>Gunneridae</taxon>
        <taxon>Pentapetalae</taxon>
        <taxon>rosids</taxon>
        <taxon>fabids</taxon>
        <taxon>Malpighiales</taxon>
        <taxon>Salicaceae</taxon>
        <taxon>Saliceae</taxon>
        <taxon>Salix</taxon>
    </lineage>
</organism>
<dbReference type="Pfam" id="PF07727">
    <property type="entry name" value="RVT_2"/>
    <property type="match status" value="1"/>
</dbReference>
<evidence type="ECO:0000256" key="8">
    <source>
        <dbReference type="SAM" id="MobiDB-lite"/>
    </source>
</evidence>
<dbReference type="Pfam" id="PF14223">
    <property type="entry name" value="Retrotran_gag_2"/>
    <property type="match status" value="1"/>
</dbReference>
<dbReference type="InterPro" id="IPR001210">
    <property type="entry name" value="Ribosomal_eS17"/>
</dbReference>
<dbReference type="GO" id="GO:0003735">
    <property type="term" value="F:structural constituent of ribosome"/>
    <property type="evidence" value="ECO:0007669"/>
    <property type="project" value="InterPro"/>
</dbReference>
<evidence type="ECO:0000256" key="4">
    <source>
        <dbReference type="ARBA" id="ARBA00022750"/>
    </source>
</evidence>
<gene>
    <name evidence="10" type="ORF">SVIM_LOCUS101791</name>
</gene>
<evidence type="ECO:0000259" key="9">
    <source>
        <dbReference type="PROSITE" id="PS50994"/>
    </source>
</evidence>
<dbReference type="SUPFAM" id="SSF53098">
    <property type="entry name" value="Ribonuclease H-like"/>
    <property type="match status" value="1"/>
</dbReference>
<dbReference type="GO" id="GO:0006412">
    <property type="term" value="P:translation"/>
    <property type="evidence" value="ECO:0007669"/>
    <property type="project" value="InterPro"/>
</dbReference>
<dbReference type="CDD" id="cd09272">
    <property type="entry name" value="RNase_HI_RT_Ty1"/>
    <property type="match status" value="1"/>
</dbReference>
<dbReference type="Pfam" id="PF22936">
    <property type="entry name" value="Pol_BBD"/>
    <property type="match status" value="1"/>
</dbReference>
<dbReference type="PANTHER" id="PTHR42648:SF26">
    <property type="entry name" value="INTEGRASE CATALYTIC DOMAIN-CONTAINING PROTEIN"/>
    <property type="match status" value="1"/>
</dbReference>
<sequence>MVTAAQLQILQSPITTLISTVSTSVNVKLDDTNYLNWHFQMQLLLESYSIYGFVDGSHPCPSSASSSAEVCGMNFSNSSSTVDCDELLVWKMHDRAIMQLLTATLSPIAMSCAIGSTSSRDLWVRLKEQFSSVSKTTIFQLKSDLQNIRKGTDSISQYLLKIKETRDYLSAAGVYFGDEDIVILALNGLPSEYNTFRCVVRGRENVISLPDFRSQLLAEEKIVDTSNTDSSSFLTAMHTTIPKSVNPSDSYVQMPQRTQSYNNFGSGGYRSFNRPRGRGRYQSGFRNYPKPQTRDSPSMNSGVSSNFPQVPVCQLCNFEGHTASMCVNKRDDRIQCNICGRTNHTSWFCYYNNSGPNSMGSAQVALHQSQPSQDQHLQLQSGMTTFNGSGMSNFKGSAMYSEGPNFSSSFSYAPHHQQPMQAMNTVFPSSQPYAPHHQQPMPAMNTVFPSSQPQPSSSVWLADSGATNHMSADLSNLSLVAPYPANDRVQTANGEGLLVSHVGTSIIPTSNAAIKLKSVLYVPQLTQNLLSVHRLCLDNNYRLIFDAFSFWIQDRATGRIIYTGRCSNGLYPLPFVPHSSPAYLKLQPQCHLGQLVFSCTWHSRLGHPTNRIASLMLQKANVAFSIDSNSSMCHSCLQGKFSKLPFHSSHTKSVIPFQTIHSDLWGPSPCVSIDGYKYYVTFIDEFSRYCWLFPLVNKSDVYSVFIAFYNYVNTQFSSKIKILQSDGGGEYTSHKLKLFFHAKGIVHQKSCPYTPEQNGLAERKHRHLIETTITLLQHAKLPSSFWTFALHTALYLINRMPSLVMHNQSPYEMLFKSAPAVFHLRIFGCACFPLLRPYNDNKLQPKTKMCIFLGYANQYKGYLCFDVVANRTYISRHVIFNEHVFPFQQLKTGSRPKTPISHSYTSMSSPVVNTQNVIVLPPSPIVAPSSSPKSITPAHVASAPPPVEPVSNSEIAPLVDHLSIASFQPEAVSVIQSIPAMNVHSMKTRSKSGIVKKKEELSALQTQGTWSLVALPAHKNLVGCKWIFKIKRHADGSIARHKARLVAQGFSQEPGLDYGETFSPVVKPTTVRLVLALAAQFEWPLRQLDVKNAFLHGSLQEEVFMAQPPGFSDSTHPHLVCKLHKSLYGLKQAPRAWNDRFTAFLPSLGFASTYSDSSLFVKNVEAGIIILLVYVDDIIVTGSNIVEIQAVIQSLASEFEIKDLGKLHFFLGVQVSYSSDGLDLSQSKYVNDLLIKTDMLAAKSCATPCLPYQRLLKDDGMPFDDPTLYRSIVGALQYLTFTRPDIAFSVHQVCQFMQKPMQIHFVAVKRILRYLKGTLQFGIHYTKSSLDLLAYSDADWAGDPNDRRSTTVYFLKQQTVSRSSTEAEYRALSTTSAELDWVQQLLQFLGIKLSQPPVLFCDNLSAIALSFNPIQHQRTKHIEVDVHFVRERVSNNQLIVQFVSSQEQAADILTKGLSSPLFHTHCNNLRLGLCKPVIEGESTPQPRLCFHHRHNSLFANMGRVRTKTVKKSSRQVIERYYSKMTLDFDTNKKILEEGSNTKSQHLITCNVCESYAGILAPEELSGGTDVEEQILVVHIAIGACLLKLKNALTSLSDEQENE</sequence>
<feature type="domain" description="Integrase catalytic" evidence="9">
    <location>
        <begin position="652"/>
        <end position="818"/>
    </location>
</feature>
<dbReference type="PANTHER" id="PTHR42648">
    <property type="entry name" value="TRANSPOSASE, PUTATIVE-RELATED"/>
    <property type="match status" value="1"/>
</dbReference>
<dbReference type="PROSITE" id="PS50994">
    <property type="entry name" value="INTEGRASE"/>
    <property type="match status" value="1"/>
</dbReference>
<dbReference type="Pfam" id="PF00665">
    <property type="entry name" value="rve"/>
    <property type="match status" value="1"/>
</dbReference>
<dbReference type="Pfam" id="PF00833">
    <property type="entry name" value="Ribosomal_S17e"/>
    <property type="match status" value="1"/>
</dbReference>
<evidence type="ECO:0000256" key="6">
    <source>
        <dbReference type="ARBA" id="ARBA00022980"/>
    </source>
</evidence>
<dbReference type="InterPro" id="IPR043502">
    <property type="entry name" value="DNA/RNA_pol_sf"/>
</dbReference>
<keyword evidence="6" id="KW-0689">Ribosomal protein</keyword>
<dbReference type="InterPro" id="IPR036397">
    <property type="entry name" value="RNaseH_sf"/>
</dbReference>
<accession>A0A6N2KNA0</accession>
<name>A0A6N2KNA0_SALVM</name>
<dbReference type="GO" id="GO:1990904">
    <property type="term" value="C:ribonucleoprotein complex"/>
    <property type="evidence" value="ECO:0007669"/>
    <property type="project" value="UniProtKB-KW"/>
</dbReference>
<dbReference type="GO" id="GO:0004190">
    <property type="term" value="F:aspartic-type endopeptidase activity"/>
    <property type="evidence" value="ECO:0007669"/>
    <property type="project" value="UniProtKB-KW"/>
</dbReference>
<reference evidence="10" key="1">
    <citation type="submission" date="2019-03" db="EMBL/GenBank/DDBJ databases">
        <authorList>
            <person name="Mank J."/>
            <person name="Almeida P."/>
        </authorList>
    </citation>
    <scope>NUCLEOTIDE SEQUENCE</scope>
    <source>
        <strain evidence="10">78183</strain>
    </source>
</reference>
<dbReference type="InterPro" id="IPR025724">
    <property type="entry name" value="GAG-pre-integrase_dom"/>
</dbReference>